<reference evidence="2" key="1">
    <citation type="submission" date="2021-01" db="EMBL/GenBank/DDBJ databases">
        <title>Modified the classification status of verrucomicrobia.</title>
        <authorList>
            <person name="Feng X."/>
        </authorList>
    </citation>
    <scope>NUCLEOTIDE SEQUENCE</scope>
    <source>
        <strain evidence="2">5K15</strain>
    </source>
</reference>
<accession>A0AAE2SFU6</accession>
<organism evidence="2 3">
    <name type="scientific">Oceaniferula flava</name>
    <dbReference type="NCBI Taxonomy" id="2800421"/>
    <lineage>
        <taxon>Bacteria</taxon>
        <taxon>Pseudomonadati</taxon>
        <taxon>Verrucomicrobiota</taxon>
        <taxon>Verrucomicrobiia</taxon>
        <taxon>Verrucomicrobiales</taxon>
        <taxon>Verrucomicrobiaceae</taxon>
        <taxon>Oceaniferula</taxon>
    </lineage>
</organism>
<keyword evidence="3" id="KW-1185">Reference proteome</keyword>
<sequence length="236" mass="26259">MRSTTLALLLSSLTAVTLQAAQLHVLAWNEAIADRKLAIAHGGGDKKSTPILRMHPFARSAPIKIPAAAENLRILVSDRSSEDGKPLHLPLEIPSTIKRPLILLLPDNQSTVGIKPLVLDDSLTNFRWGSLRMINVTGKPLVFRYDQNNVAIPAGWKPVVVTPGGKKRNMAVSIFLRENLKLPPLYSSIWKHREDLRQLVFIVPSKNKERGYVDFKFITENRAVVQAQRAEAAMKP</sequence>
<keyword evidence="1" id="KW-0732">Signal</keyword>
<dbReference type="AlphaFoldDB" id="A0AAE2SFU6"/>
<gene>
    <name evidence="2" type="ORF">JIN83_14610</name>
</gene>
<evidence type="ECO:0000313" key="2">
    <source>
        <dbReference type="EMBL" id="MBK1856202.1"/>
    </source>
</evidence>
<feature type="chain" id="PRO_5042291762" evidence="1">
    <location>
        <begin position="21"/>
        <end position="236"/>
    </location>
</feature>
<evidence type="ECO:0000256" key="1">
    <source>
        <dbReference type="SAM" id="SignalP"/>
    </source>
</evidence>
<dbReference type="Proteomes" id="UP000634206">
    <property type="component" value="Unassembled WGS sequence"/>
</dbReference>
<dbReference type="RefSeq" id="WP_309490819.1">
    <property type="nucleotide sequence ID" value="NZ_JAENIG010000011.1"/>
</dbReference>
<protein>
    <submittedName>
        <fullName evidence="2">Uncharacterized protein</fullName>
    </submittedName>
</protein>
<dbReference type="EMBL" id="JAENIG010000011">
    <property type="protein sequence ID" value="MBK1856202.1"/>
    <property type="molecule type" value="Genomic_DNA"/>
</dbReference>
<comment type="caution">
    <text evidence="2">The sequence shown here is derived from an EMBL/GenBank/DDBJ whole genome shotgun (WGS) entry which is preliminary data.</text>
</comment>
<proteinExistence type="predicted"/>
<feature type="signal peptide" evidence="1">
    <location>
        <begin position="1"/>
        <end position="20"/>
    </location>
</feature>
<name>A0AAE2SFU6_9BACT</name>
<evidence type="ECO:0000313" key="3">
    <source>
        <dbReference type="Proteomes" id="UP000634206"/>
    </source>
</evidence>